<comment type="catalytic activity">
    <reaction evidence="14">
        <text>L-tyrosyl-[protein] + ATP = O-phospho-L-tyrosyl-[protein] + ADP + H(+)</text>
        <dbReference type="Rhea" id="RHEA:10596"/>
        <dbReference type="Rhea" id="RHEA-COMP:10136"/>
        <dbReference type="Rhea" id="RHEA-COMP:20101"/>
        <dbReference type="ChEBI" id="CHEBI:15378"/>
        <dbReference type="ChEBI" id="CHEBI:30616"/>
        <dbReference type="ChEBI" id="CHEBI:46858"/>
        <dbReference type="ChEBI" id="CHEBI:61978"/>
        <dbReference type="ChEBI" id="CHEBI:456216"/>
        <dbReference type="EC" id="2.7.10.2"/>
    </reaction>
</comment>
<dbReference type="EC" id="2.7.10.2" evidence="4"/>
<proteinExistence type="inferred from homology"/>
<keyword evidence="5" id="KW-1003">Cell membrane</keyword>
<keyword evidence="13" id="KW-0829">Tyrosine-protein kinase</keyword>
<evidence type="ECO:0000256" key="9">
    <source>
        <dbReference type="ARBA" id="ARBA00022777"/>
    </source>
</evidence>
<dbReference type="AlphaFoldDB" id="A0A951P8L8"/>
<keyword evidence="11 16" id="KW-1133">Transmembrane helix</keyword>
<dbReference type="SUPFAM" id="SSF52540">
    <property type="entry name" value="P-loop containing nucleoside triphosphate hydrolases"/>
    <property type="match status" value="1"/>
</dbReference>
<protein>
    <recommendedName>
        <fullName evidence="4">non-specific protein-tyrosine kinase</fullName>
        <ecNumber evidence="4">2.7.10.2</ecNumber>
    </recommendedName>
</protein>
<evidence type="ECO:0000256" key="1">
    <source>
        <dbReference type="ARBA" id="ARBA00004651"/>
    </source>
</evidence>
<dbReference type="Pfam" id="PF10609">
    <property type="entry name" value="ParA"/>
    <property type="match status" value="1"/>
</dbReference>
<gene>
    <name evidence="19" type="ORF">KME07_06240</name>
</gene>
<evidence type="ECO:0000256" key="8">
    <source>
        <dbReference type="ARBA" id="ARBA00022741"/>
    </source>
</evidence>
<dbReference type="InterPro" id="IPR027417">
    <property type="entry name" value="P-loop_NTPase"/>
</dbReference>
<reference evidence="19" key="2">
    <citation type="journal article" date="2022" name="Microbiol. Resour. Announc.">
        <title>Metagenome Sequencing to Explore Phylogenomics of Terrestrial Cyanobacteria.</title>
        <authorList>
            <person name="Ward R.D."/>
            <person name="Stajich J.E."/>
            <person name="Johansen J.R."/>
            <person name="Huntemann M."/>
            <person name="Clum A."/>
            <person name="Foster B."/>
            <person name="Foster B."/>
            <person name="Roux S."/>
            <person name="Palaniappan K."/>
            <person name="Varghese N."/>
            <person name="Mukherjee S."/>
            <person name="Reddy T.B.K."/>
            <person name="Daum C."/>
            <person name="Copeland A."/>
            <person name="Chen I.A."/>
            <person name="Ivanova N.N."/>
            <person name="Kyrpides N.C."/>
            <person name="Shapiro N."/>
            <person name="Eloe-Fadrosh E.A."/>
            <person name="Pietrasiak N."/>
        </authorList>
    </citation>
    <scope>NUCLEOTIDE SEQUENCE</scope>
    <source>
        <strain evidence="19">GSE-TBD4-15B</strain>
    </source>
</reference>
<evidence type="ECO:0000256" key="13">
    <source>
        <dbReference type="ARBA" id="ARBA00023137"/>
    </source>
</evidence>
<comment type="similarity">
    <text evidence="2">Belongs to the CpsC/CapA family.</text>
</comment>
<evidence type="ECO:0000256" key="4">
    <source>
        <dbReference type="ARBA" id="ARBA00011903"/>
    </source>
</evidence>
<evidence type="ECO:0000256" key="10">
    <source>
        <dbReference type="ARBA" id="ARBA00022840"/>
    </source>
</evidence>
<dbReference type="Proteomes" id="UP000707356">
    <property type="component" value="Unassembled WGS sequence"/>
</dbReference>
<dbReference type="GO" id="GO:0005886">
    <property type="term" value="C:plasma membrane"/>
    <property type="evidence" value="ECO:0007669"/>
    <property type="project" value="UniProtKB-SubCell"/>
</dbReference>
<dbReference type="InterPro" id="IPR032807">
    <property type="entry name" value="GNVR"/>
</dbReference>
<accession>A0A951P8L8</accession>
<dbReference type="PANTHER" id="PTHR32309">
    <property type="entry name" value="TYROSINE-PROTEIN KINASE"/>
    <property type="match status" value="1"/>
</dbReference>
<dbReference type="GO" id="GO:0005524">
    <property type="term" value="F:ATP binding"/>
    <property type="evidence" value="ECO:0007669"/>
    <property type="project" value="UniProtKB-KW"/>
</dbReference>
<dbReference type="Pfam" id="PF13807">
    <property type="entry name" value="GNVR"/>
    <property type="match status" value="1"/>
</dbReference>
<keyword evidence="12 16" id="KW-0472">Membrane</keyword>
<dbReference type="FunFam" id="3.40.50.300:FF:000527">
    <property type="entry name" value="Tyrosine-protein kinase etk"/>
    <property type="match status" value="1"/>
</dbReference>
<dbReference type="PANTHER" id="PTHR32309:SF13">
    <property type="entry name" value="FERRIC ENTEROBACTIN TRANSPORT PROTEIN FEPE"/>
    <property type="match status" value="1"/>
</dbReference>
<dbReference type="InterPro" id="IPR050445">
    <property type="entry name" value="Bact_polysacc_biosynth/exp"/>
</dbReference>
<keyword evidence="8" id="KW-0547">Nucleotide-binding</keyword>
<dbReference type="CDD" id="cd05387">
    <property type="entry name" value="BY-kinase"/>
    <property type="match status" value="1"/>
</dbReference>
<dbReference type="GO" id="GO:0042802">
    <property type="term" value="F:identical protein binding"/>
    <property type="evidence" value="ECO:0007669"/>
    <property type="project" value="UniProtKB-ARBA"/>
</dbReference>
<organism evidence="19 20">
    <name type="scientific">Pegethrix bostrychoides GSE-TBD4-15B</name>
    <dbReference type="NCBI Taxonomy" id="2839662"/>
    <lineage>
        <taxon>Bacteria</taxon>
        <taxon>Bacillati</taxon>
        <taxon>Cyanobacteriota</taxon>
        <taxon>Cyanophyceae</taxon>
        <taxon>Oculatellales</taxon>
        <taxon>Oculatellaceae</taxon>
        <taxon>Pegethrix</taxon>
    </lineage>
</organism>
<evidence type="ECO:0000256" key="14">
    <source>
        <dbReference type="ARBA" id="ARBA00051245"/>
    </source>
</evidence>
<feature type="coiled-coil region" evidence="15">
    <location>
        <begin position="219"/>
        <end position="314"/>
    </location>
</feature>
<feature type="domain" description="Polysaccharide chain length determinant N-terminal" evidence="17">
    <location>
        <begin position="8"/>
        <end position="104"/>
    </location>
</feature>
<dbReference type="InterPro" id="IPR005702">
    <property type="entry name" value="Wzc-like_C"/>
</dbReference>
<evidence type="ECO:0000256" key="11">
    <source>
        <dbReference type="ARBA" id="ARBA00022989"/>
    </source>
</evidence>
<feature type="transmembrane region" description="Helical" evidence="16">
    <location>
        <begin position="23"/>
        <end position="43"/>
    </location>
</feature>
<dbReference type="Gene3D" id="3.40.50.300">
    <property type="entry name" value="P-loop containing nucleotide triphosphate hydrolases"/>
    <property type="match status" value="1"/>
</dbReference>
<dbReference type="NCBIfam" id="TIGR01007">
    <property type="entry name" value="eps_fam"/>
    <property type="match status" value="1"/>
</dbReference>
<evidence type="ECO:0000256" key="16">
    <source>
        <dbReference type="SAM" id="Phobius"/>
    </source>
</evidence>
<dbReference type="Pfam" id="PF02706">
    <property type="entry name" value="Wzz"/>
    <property type="match status" value="1"/>
</dbReference>
<name>A0A951P8L8_9CYAN</name>
<comment type="caution">
    <text evidence="19">The sequence shown here is derived from an EMBL/GenBank/DDBJ whole genome shotgun (WGS) entry which is preliminary data.</text>
</comment>
<evidence type="ECO:0000259" key="17">
    <source>
        <dbReference type="Pfam" id="PF02706"/>
    </source>
</evidence>
<evidence type="ECO:0000256" key="15">
    <source>
        <dbReference type="SAM" id="Coils"/>
    </source>
</evidence>
<evidence type="ECO:0000256" key="6">
    <source>
        <dbReference type="ARBA" id="ARBA00022679"/>
    </source>
</evidence>
<keyword evidence="6" id="KW-0808">Transferase</keyword>
<evidence type="ECO:0000256" key="2">
    <source>
        <dbReference type="ARBA" id="ARBA00006683"/>
    </source>
</evidence>
<evidence type="ECO:0000256" key="5">
    <source>
        <dbReference type="ARBA" id="ARBA00022475"/>
    </source>
</evidence>
<dbReference type="InterPro" id="IPR003856">
    <property type="entry name" value="LPS_length_determ_N"/>
</dbReference>
<evidence type="ECO:0000256" key="3">
    <source>
        <dbReference type="ARBA" id="ARBA00007316"/>
    </source>
</evidence>
<sequence>MHPKDYTEELDFQKYWSVIKRRWFPALSVFSTVMALSVLAAILQKPTYKATASLLVKADRSPSLVGLTGVETGDLQSLTTNNSPAETQAEILRSETVVKAAIAALKLVDEETGKPLSTKAILEGLKVKNVASTDVLQISFEDSDPERAARVVNEVMNIYIRKNVEANRAETAAASDFISRQLPRVESAVRDAEINLRAFKEANQIVVLESEASAAVNIISSLDQKISDSQAELAKATARSQALQSQLGMSPELAATMTALSQASGVQDVLAQYQEAQSQLAIEQARYRSGHPTVANLQRQVDSLRELLQSRVSQVLGSTGSVAEGSLQMGDLRSSLTANLIDAEVDRVSLTTQTETLRRTLESYRSRASVLPRLAQTQGELDRKLKVAQSTYETLLTRLQEVQVAENQNVGNARVISAAELPEEPAGPGKQLFLVAGGAAGLLLGLSVAFLIDLCDRSVKTVQEAKSLFGYTLLGLIPTYGKLTPRGRTEIPKMIPKIFPRDLPRSSLSEAYHMLQANLKFLNTDKEIRVVVVTSSVAQEGKSTVAANLAAAAAQVGRRVLLIDADMRYPQQHHIWDLINVSGLSNVIVGQQELPSAIQSAMPGLDLLTAGVIPPNPVALLDSKRMASLIETFAQDYDLVILDTPPLVGMADAAILGKMSDGLLLVVRPGVVDSVGAAAAKEFLEQSHQPILGLVANGAPTDKDRDGHFYHRREQLDSEPMLQMTSLAARLRETDRSRR</sequence>
<keyword evidence="15" id="KW-0175">Coiled coil</keyword>
<dbReference type="EMBL" id="JAHHHV010000028">
    <property type="protein sequence ID" value="MBW4465026.1"/>
    <property type="molecule type" value="Genomic_DNA"/>
</dbReference>
<comment type="similarity">
    <text evidence="3">Belongs to the CpsD/CapB family.</text>
</comment>
<feature type="domain" description="Tyrosine-protein kinase G-rich" evidence="18">
    <location>
        <begin position="380"/>
        <end position="451"/>
    </location>
</feature>
<evidence type="ECO:0000259" key="18">
    <source>
        <dbReference type="Pfam" id="PF13807"/>
    </source>
</evidence>
<evidence type="ECO:0000313" key="20">
    <source>
        <dbReference type="Proteomes" id="UP000707356"/>
    </source>
</evidence>
<comment type="subcellular location">
    <subcellularLocation>
        <location evidence="1">Cell membrane</location>
        <topology evidence="1">Multi-pass membrane protein</topology>
    </subcellularLocation>
</comment>
<evidence type="ECO:0000313" key="19">
    <source>
        <dbReference type="EMBL" id="MBW4465026.1"/>
    </source>
</evidence>
<dbReference type="InterPro" id="IPR033756">
    <property type="entry name" value="YlxH/NBP35"/>
</dbReference>
<reference evidence="19" key="1">
    <citation type="submission" date="2021-05" db="EMBL/GenBank/DDBJ databases">
        <authorList>
            <person name="Pietrasiak N."/>
            <person name="Ward R."/>
            <person name="Stajich J.E."/>
            <person name="Kurbessoian T."/>
        </authorList>
    </citation>
    <scope>NUCLEOTIDE SEQUENCE</scope>
    <source>
        <strain evidence="19">GSE-TBD4-15B</strain>
    </source>
</reference>
<evidence type="ECO:0000256" key="7">
    <source>
        <dbReference type="ARBA" id="ARBA00022692"/>
    </source>
</evidence>
<keyword evidence="7 16" id="KW-0812">Transmembrane</keyword>
<keyword evidence="9" id="KW-0418">Kinase</keyword>
<dbReference type="GO" id="GO:0004715">
    <property type="term" value="F:non-membrane spanning protein tyrosine kinase activity"/>
    <property type="evidence" value="ECO:0007669"/>
    <property type="project" value="UniProtKB-EC"/>
</dbReference>
<evidence type="ECO:0000256" key="12">
    <source>
        <dbReference type="ARBA" id="ARBA00023136"/>
    </source>
</evidence>
<keyword evidence="10" id="KW-0067">ATP-binding</keyword>